<evidence type="ECO:0000256" key="4">
    <source>
        <dbReference type="PROSITE-ProRule" id="PRU00473"/>
    </source>
</evidence>
<dbReference type="PANTHER" id="PTHR30329">
    <property type="entry name" value="STATOR ELEMENT OF FLAGELLAR MOTOR COMPLEX"/>
    <property type="match status" value="1"/>
</dbReference>
<accession>A0A1X7AQF9</accession>
<dbReference type="PROSITE" id="PS51257">
    <property type="entry name" value="PROKAR_LIPOPROTEIN"/>
    <property type="match status" value="1"/>
</dbReference>
<dbReference type="InterPro" id="IPR050330">
    <property type="entry name" value="Bact_OuterMem_StrucFunc"/>
</dbReference>
<dbReference type="EMBL" id="FWPT01000011">
    <property type="protein sequence ID" value="SMA50319.1"/>
    <property type="molecule type" value="Genomic_DNA"/>
</dbReference>
<evidence type="ECO:0000256" key="5">
    <source>
        <dbReference type="SAM" id="MobiDB-lite"/>
    </source>
</evidence>
<evidence type="ECO:0000256" key="1">
    <source>
        <dbReference type="ARBA" id="ARBA00004442"/>
    </source>
</evidence>
<gene>
    <name evidence="7" type="primary">arfA_2</name>
    <name evidence="7" type="ORF">EHSB41UT_04113</name>
</gene>
<evidence type="ECO:0000313" key="7">
    <source>
        <dbReference type="EMBL" id="SMA50319.1"/>
    </source>
</evidence>
<feature type="compositionally biased region" description="Basic and acidic residues" evidence="5">
    <location>
        <begin position="173"/>
        <end position="190"/>
    </location>
</feature>
<dbReference type="Proteomes" id="UP000196573">
    <property type="component" value="Unassembled WGS sequence"/>
</dbReference>
<keyword evidence="3" id="KW-0998">Cell outer membrane</keyword>
<name>A0A1X7AQF9_9GAMM</name>
<evidence type="ECO:0000259" key="6">
    <source>
        <dbReference type="PROSITE" id="PS51123"/>
    </source>
</evidence>
<dbReference type="PRINTS" id="PR01021">
    <property type="entry name" value="OMPADOMAIN"/>
</dbReference>
<feature type="domain" description="OmpA-like" evidence="6">
    <location>
        <begin position="75"/>
        <end position="190"/>
    </location>
</feature>
<dbReference type="Gene3D" id="3.30.1330.60">
    <property type="entry name" value="OmpA-like domain"/>
    <property type="match status" value="1"/>
</dbReference>
<dbReference type="Pfam" id="PF00691">
    <property type="entry name" value="OmpA"/>
    <property type="match status" value="1"/>
</dbReference>
<dbReference type="SUPFAM" id="SSF103088">
    <property type="entry name" value="OmpA-like"/>
    <property type="match status" value="1"/>
</dbReference>
<reference evidence="7 8" key="1">
    <citation type="submission" date="2017-03" db="EMBL/GenBank/DDBJ databases">
        <authorList>
            <person name="Afonso C.L."/>
            <person name="Miller P.J."/>
            <person name="Scott M.A."/>
            <person name="Spackman E."/>
            <person name="Goraichik I."/>
            <person name="Dimitrov K.M."/>
            <person name="Suarez D.L."/>
            <person name="Swayne D.E."/>
        </authorList>
    </citation>
    <scope>NUCLEOTIDE SEQUENCE [LARGE SCALE GENOMIC DNA]</scope>
    <source>
        <strain evidence="7">SB41UT1</strain>
    </source>
</reference>
<dbReference type="CDD" id="cd07185">
    <property type="entry name" value="OmpA_C-like"/>
    <property type="match status" value="1"/>
</dbReference>
<dbReference type="GO" id="GO:0009279">
    <property type="term" value="C:cell outer membrane"/>
    <property type="evidence" value="ECO:0007669"/>
    <property type="project" value="UniProtKB-SubCell"/>
</dbReference>
<dbReference type="InterPro" id="IPR036737">
    <property type="entry name" value="OmpA-like_sf"/>
</dbReference>
<evidence type="ECO:0000256" key="3">
    <source>
        <dbReference type="ARBA" id="ARBA00023237"/>
    </source>
</evidence>
<proteinExistence type="predicted"/>
<dbReference type="InterPro" id="IPR006664">
    <property type="entry name" value="OMP_bac"/>
</dbReference>
<feature type="region of interest" description="Disordered" evidence="5">
    <location>
        <begin position="167"/>
        <end position="190"/>
    </location>
</feature>
<dbReference type="PANTHER" id="PTHR30329:SF21">
    <property type="entry name" value="LIPOPROTEIN YIAD-RELATED"/>
    <property type="match status" value="1"/>
</dbReference>
<keyword evidence="8" id="KW-1185">Reference proteome</keyword>
<organism evidence="7 8">
    <name type="scientific">Parendozoicomonas haliclonae</name>
    <dbReference type="NCBI Taxonomy" id="1960125"/>
    <lineage>
        <taxon>Bacteria</taxon>
        <taxon>Pseudomonadati</taxon>
        <taxon>Pseudomonadota</taxon>
        <taxon>Gammaproteobacteria</taxon>
        <taxon>Oceanospirillales</taxon>
        <taxon>Endozoicomonadaceae</taxon>
        <taxon>Parendozoicomonas</taxon>
    </lineage>
</organism>
<keyword evidence="2 4" id="KW-0472">Membrane</keyword>
<dbReference type="PROSITE" id="PS51123">
    <property type="entry name" value="OMPA_2"/>
    <property type="match status" value="1"/>
</dbReference>
<comment type="subcellular location">
    <subcellularLocation>
        <location evidence="1">Cell outer membrane</location>
    </subcellularLocation>
</comment>
<evidence type="ECO:0000256" key="2">
    <source>
        <dbReference type="ARBA" id="ARBA00023136"/>
    </source>
</evidence>
<dbReference type="RefSeq" id="WP_087112750.1">
    <property type="nucleotide sequence ID" value="NZ_CBCSCN010000013.1"/>
</dbReference>
<dbReference type="InterPro" id="IPR006665">
    <property type="entry name" value="OmpA-like"/>
</dbReference>
<dbReference type="AlphaFoldDB" id="A0A1X7AQF9"/>
<evidence type="ECO:0000313" key="8">
    <source>
        <dbReference type="Proteomes" id="UP000196573"/>
    </source>
</evidence>
<dbReference type="OrthoDB" id="9782229at2"/>
<sequence>MMKQLPRVSAVVLILTLLAGCASSGFSTSSSHSKADDWTLCAAKGGFALGIPAAVFDLATGGVAFIAGALFGGVACAAADNGMAVVNFPLDSAALSKQQKEFLNTVASELKPGMTVEVTGHTCDLGSQGYNQSLSLKRAAAVKAYLMKKGVKKHQIKTFAKGETMPAVDNTTEENRSKNRRAEIRIVDKK</sequence>
<protein>
    <submittedName>
        <fullName evidence="7">Peptidoglycan-binding protein ArfA</fullName>
    </submittedName>
</protein>